<proteinExistence type="inferred from homology"/>
<evidence type="ECO:0000256" key="3">
    <source>
        <dbReference type="ARBA" id="ARBA00023125"/>
    </source>
</evidence>
<evidence type="ECO:0000313" key="6">
    <source>
        <dbReference type="EMBL" id="PWQ97094.1"/>
    </source>
</evidence>
<dbReference type="InterPro" id="IPR052021">
    <property type="entry name" value="Type-I_RS_S_subunit"/>
</dbReference>
<dbReference type="Gene3D" id="1.10.287.1120">
    <property type="entry name" value="Bipartite methylase S protein"/>
    <property type="match status" value="1"/>
</dbReference>
<evidence type="ECO:0000256" key="4">
    <source>
        <dbReference type="SAM" id="Coils"/>
    </source>
</evidence>
<dbReference type="AlphaFoldDB" id="A0A317CEK3"/>
<dbReference type="EMBL" id="QGKM01000028">
    <property type="protein sequence ID" value="PWQ97094.1"/>
    <property type="molecule type" value="Genomic_DNA"/>
</dbReference>
<evidence type="ECO:0000313" key="7">
    <source>
        <dbReference type="Proteomes" id="UP000245539"/>
    </source>
</evidence>
<keyword evidence="7" id="KW-1185">Reference proteome</keyword>
<dbReference type="OrthoDB" id="398435at2"/>
<feature type="domain" description="Type I restriction modification DNA specificity" evidence="5">
    <location>
        <begin position="49"/>
        <end position="195"/>
    </location>
</feature>
<accession>A0A317CEK3</accession>
<dbReference type="PANTHER" id="PTHR30408">
    <property type="entry name" value="TYPE-1 RESTRICTION ENZYME ECOKI SPECIFICITY PROTEIN"/>
    <property type="match status" value="1"/>
</dbReference>
<dbReference type="InterPro" id="IPR044946">
    <property type="entry name" value="Restrct_endonuc_typeI_TRD_sf"/>
</dbReference>
<comment type="caution">
    <text evidence="6">The sequence shown here is derived from an EMBL/GenBank/DDBJ whole genome shotgun (WGS) entry which is preliminary data.</text>
</comment>
<keyword evidence="2" id="KW-0680">Restriction system</keyword>
<dbReference type="GO" id="GO:0009307">
    <property type="term" value="P:DNA restriction-modification system"/>
    <property type="evidence" value="ECO:0007669"/>
    <property type="project" value="UniProtKB-KW"/>
</dbReference>
<dbReference type="RefSeq" id="WP_109837723.1">
    <property type="nucleotide sequence ID" value="NZ_QGKM01000028.1"/>
</dbReference>
<dbReference type="Pfam" id="PF01420">
    <property type="entry name" value="Methylase_S"/>
    <property type="match status" value="2"/>
</dbReference>
<keyword evidence="4" id="KW-0175">Coiled coil</keyword>
<feature type="domain" description="Type I restriction modification DNA specificity" evidence="5">
    <location>
        <begin position="229"/>
        <end position="405"/>
    </location>
</feature>
<dbReference type="InterPro" id="IPR000055">
    <property type="entry name" value="Restrct_endonuc_typeI_TRD"/>
</dbReference>
<name>A0A317CEK3_9GAMM</name>
<comment type="similarity">
    <text evidence="1">Belongs to the type-I restriction system S methylase family.</text>
</comment>
<dbReference type="GO" id="GO:0003677">
    <property type="term" value="F:DNA binding"/>
    <property type="evidence" value="ECO:0007669"/>
    <property type="project" value="UniProtKB-KW"/>
</dbReference>
<feature type="coiled-coil region" evidence="4">
    <location>
        <begin position="388"/>
        <end position="422"/>
    </location>
</feature>
<sequence>MGTKNLVLAHKLIGEIPKDWKYIDFHEIYLKPIRDFGSFSSTKLITFLSEGIPFIKSEMIKEGIIDWENVSYISEDVHKVLNKSYVTSNTILFSKIGSALGKAVVYEGELGECNSNAAVAKILLDDEKADRYFYTYLLNNPIAKRQFIRMVISLLPRINLGDINSLIFPYPPLPEQRKIAKILSTWDKAINTTERLIDNSKQQKKALMQQLLTGKKRLLDDSRRVFEGEWEEVRLGQITEFIKDGTHGTHKRYETGIPMLSAANITKSHKISFKGAPFISGNDYKKIHSKYEISSGDILLTVVGTLGRVAIVSEDRKFTLQRSVAIIRVSNKADNQFLMQLFSSNDFNHLLVRKSNSTAQAGVYLGELARIKILLPPIEEQHKIASVFTNADQEIERLEQQLADLKQEKKALMQQLLTGKRRVKLDDTAAA</sequence>
<evidence type="ECO:0000256" key="2">
    <source>
        <dbReference type="ARBA" id="ARBA00022747"/>
    </source>
</evidence>
<dbReference type="SUPFAM" id="SSF116734">
    <property type="entry name" value="DNA methylase specificity domain"/>
    <property type="match status" value="2"/>
</dbReference>
<reference evidence="6 7" key="1">
    <citation type="submission" date="2018-05" db="EMBL/GenBank/DDBJ databases">
        <title>Leucothrix arctica sp. nov., isolated from Arctic seawater.</title>
        <authorList>
            <person name="Choi A."/>
            <person name="Baek K."/>
        </authorList>
    </citation>
    <scope>NUCLEOTIDE SEQUENCE [LARGE SCALE GENOMIC DNA]</scope>
    <source>
        <strain evidence="6 7">JCM 18388</strain>
    </source>
</reference>
<dbReference type="Gene3D" id="3.90.220.20">
    <property type="entry name" value="DNA methylase specificity domains"/>
    <property type="match status" value="2"/>
</dbReference>
<gene>
    <name evidence="6" type="ORF">DKW60_11070</name>
</gene>
<evidence type="ECO:0000256" key="1">
    <source>
        <dbReference type="ARBA" id="ARBA00010923"/>
    </source>
</evidence>
<evidence type="ECO:0000259" key="5">
    <source>
        <dbReference type="Pfam" id="PF01420"/>
    </source>
</evidence>
<organism evidence="6 7">
    <name type="scientific">Leucothrix pacifica</name>
    <dbReference type="NCBI Taxonomy" id="1247513"/>
    <lineage>
        <taxon>Bacteria</taxon>
        <taxon>Pseudomonadati</taxon>
        <taxon>Pseudomonadota</taxon>
        <taxon>Gammaproteobacteria</taxon>
        <taxon>Thiotrichales</taxon>
        <taxon>Thiotrichaceae</taxon>
        <taxon>Leucothrix</taxon>
    </lineage>
</organism>
<dbReference type="CDD" id="cd17246">
    <property type="entry name" value="RMtype1_S_SonII-TRD2-CR2_like"/>
    <property type="match status" value="1"/>
</dbReference>
<protein>
    <recommendedName>
        <fullName evidence="5">Type I restriction modification DNA specificity domain-containing protein</fullName>
    </recommendedName>
</protein>
<keyword evidence="3" id="KW-0238">DNA-binding</keyword>
<dbReference type="PANTHER" id="PTHR30408:SF12">
    <property type="entry name" value="TYPE I RESTRICTION ENZYME MJAVIII SPECIFICITY SUBUNIT"/>
    <property type="match status" value="1"/>
</dbReference>
<dbReference type="Proteomes" id="UP000245539">
    <property type="component" value="Unassembled WGS sequence"/>
</dbReference>